<organism evidence="1 2">
    <name type="scientific">Pyropia yezoensis</name>
    <name type="common">Susabi-nori</name>
    <name type="synonym">Porphyra yezoensis</name>
    <dbReference type="NCBI Taxonomy" id="2788"/>
    <lineage>
        <taxon>Eukaryota</taxon>
        <taxon>Rhodophyta</taxon>
        <taxon>Bangiophyceae</taxon>
        <taxon>Bangiales</taxon>
        <taxon>Bangiaceae</taxon>
        <taxon>Pyropia</taxon>
    </lineage>
</organism>
<dbReference type="Proteomes" id="UP000798662">
    <property type="component" value="Chromosome 3"/>
</dbReference>
<proteinExistence type="predicted"/>
<dbReference type="EMBL" id="CM020620">
    <property type="protein sequence ID" value="KAK1868033.1"/>
    <property type="molecule type" value="Genomic_DNA"/>
</dbReference>
<name>A0ACC3CDW7_PYRYE</name>
<comment type="caution">
    <text evidence="1">The sequence shown here is derived from an EMBL/GenBank/DDBJ whole genome shotgun (WGS) entry which is preliminary data.</text>
</comment>
<accession>A0ACC3CDW7</accession>
<gene>
    <name evidence="1" type="ORF">I4F81_010530</name>
</gene>
<evidence type="ECO:0000313" key="2">
    <source>
        <dbReference type="Proteomes" id="UP000798662"/>
    </source>
</evidence>
<evidence type="ECO:0000313" key="1">
    <source>
        <dbReference type="EMBL" id="KAK1868033.1"/>
    </source>
</evidence>
<protein>
    <submittedName>
        <fullName evidence="1">Uncharacterized protein</fullName>
    </submittedName>
</protein>
<sequence>MSRVRTFPPRLLAALPTSRPTNLHASLPAIRSACWQPHLLAAPPAGWRSPSLRRPMDRKEAALILGLPVGGSPSKAAVREAHRRLMRANHPDSGGSTFVATKVNEAKELLLGGRRGQSVF</sequence>
<keyword evidence="2" id="KW-1185">Reference proteome</keyword>
<reference evidence="1" key="1">
    <citation type="submission" date="2019-11" db="EMBL/GenBank/DDBJ databases">
        <title>Nori genome reveals adaptations in red seaweeds to the harsh intertidal environment.</title>
        <authorList>
            <person name="Wang D."/>
            <person name="Mao Y."/>
        </authorList>
    </citation>
    <scope>NUCLEOTIDE SEQUENCE</scope>
    <source>
        <tissue evidence="1">Gametophyte</tissue>
    </source>
</reference>